<evidence type="ECO:0008006" key="7">
    <source>
        <dbReference type="Google" id="ProtNLM"/>
    </source>
</evidence>
<comment type="similarity">
    <text evidence="1">Belongs to the ATP-dependent AMP-binding enzyme family.</text>
</comment>
<dbReference type="InterPro" id="IPR045851">
    <property type="entry name" value="AMP-bd_C_sf"/>
</dbReference>
<evidence type="ECO:0000256" key="2">
    <source>
        <dbReference type="SAM" id="Phobius"/>
    </source>
</evidence>
<keyword evidence="2" id="KW-0812">Transmembrane</keyword>
<dbReference type="Pfam" id="PF13193">
    <property type="entry name" value="AMP-binding_C"/>
    <property type="match status" value="1"/>
</dbReference>
<dbReference type="Gene3D" id="3.40.50.12780">
    <property type="entry name" value="N-terminal domain of ligase-like"/>
    <property type="match status" value="1"/>
</dbReference>
<reference evidence="5 6" key="1">
    <citation type="submission" date="2023-08" db="EMBL/GenBank/DDBJ databases">
        <title>Black Yeasts Isolated from many extreme environments.</title>
        <authorList>
            <person name="Coleine C."/>
            <person name="Stajich J.E."/>
            <person name="Selbmann L."/>
        </authorList>
    </citation>
    <scope>NUCLEOTIDE SEQUENCE [LARGE SCALE GENOMIC DNA]</scope>
    <source>
        <strain evidence="5 6">CCFEE 5885</strain>
    </source>
</reference>
<dbReference type="PANTHER" id="PTHR43201">
    <property type="entry name" value="ACYL-COA SYNTHETASE"/>
    <property type="match status" value="1"/>
</dbReference>
<evidence type="ECO:0000313" key="6">
    <source>
        <dbReference type="Proteomes" id="UP001345013"/>
    </source>
</evidence>
<proteinExistence type="inferred from homology"/>
<keyword evidence="2" id="KW-0472">Membrane</keyword>
<dbReference type="InterPro" id="IPR025110">
    <property type="entry name" value="AMP-bd_C"/>
</dbReference>
<feature type="domain" description="AMP-dependent synthetase/ligase" evidence="3">
    <location>
        <begin position="56"/>
        <end position="412"/>
    </location>
</feature>
<evidence type="ECO:0000313" key="5">
    <source>
        <dbReference type="EMBL" id="KAK5080196.1"/>
    </source>
</evidence>
<dbReference type="Proteomes" id="UP001345013">
    <property type="component" value="Unassembled WGS sequence"/>
</dbReference>
<dbReference type="Pfam" id="PF00501">
    <property type="entry name" value="AMP-binding"/>
    <property type="match status" value="1"/>
</dbReference>
<name>A0ABR0JZD3_9EURO</name>
<dbReference type="EMBL" id="JAVRRG010000154">
    <property type="protein sequence ID" value="KAK5080196.1"/>
    <property type="molecule type" value="Genomic_DNA"/>
</dbReference>
<comment type="caution">
    <text evidence="5">The sequence shown here is derived from an EMBL/GenBank/DDBJ whole genome shotgun (WGS) entry which is preliminary data.</text>
</comment>
<sequence>MDYLTGSMTARDRTANVPPDVGDRVLPNSPFFGRLVRFAHEDPLPLAIRDLNLNVEKTYLQLLTDVLAVRNRLRRGLTSETIEDISRGVDTFIGVFAAGGYEYTVAMLAVLALGAAVVPMSTASSVEEVIYFVEKSRQVAILCATSSEPAACSVASRISANRNAELPCITIGSLFQSAPLLPHEITISSDRYLDDNSAGLVIFTSGTTGKPKGAVMRRGYIHDAALAVADSYRINSQDVLLHVLPVHHALGIGLMFFAFLYAGALIEFRSGSFDPEWMWERWRRGGLTFFAGVSTIYMRMKRYFEQKLAKLAPEAKYDYLQGVRNFKVLFCGAGALPHPIAAFWTDMRGGKRVLQRYGATEFGAVITIRLNDENTPDGSVGQVTPGVELKLSGGGDEGEILIKSSQMFSRYLDDQVATTNVHDENGFFKTGDIARREGKYYFILGRASLDIIKSGGYKISALEIEREVLALPYIEEVMVVAVEDEEYGQRVAALVSLRQDQGLQELKISRLRADLMERMAGYKMPTLLRVVEGELPKGSTGKVLKKTLGPLFFPTDWEQHCPPEGEKRGWIQAWYSQAKPKL</sequence>
<dbReference type="InterPro" id="IPR000873">
    <property type="entry name" value="AMP-dep_synth/lig_dom"/>
</dbReference>
<accession>A0ABR0JZD3</accession>
<organism evidence="5 6">
    <name type="scientific">Lithohypha guttulata</name>
    <dbReference type="NCBI Taxonomy" id="1690604"/>
    <lineage>
        <taxon>Eukaryota</taxon>
        <taxon>Fungi</taxon>
        <taxon>Dikarya</taxon>
        <taxon>Ascomycota</taxon>
        <taxon>Pezizomycotina</taxon>
        <taxon>Eurotiomycetes</taxon>
        <taxon>Chaetothyriomycetidae</taxon>
        <taxon>Chaetothyriales</taxon>
        <taxon>Trichomeriaceae</taxon>
        <taxon>Lithohypha</taxon>
    </lineage>
</organism>
<feature type="transmembrane region" description="Helical" evidence="2">
    <location>
        <begin position="239"/>
        <end position="262"/>
    </location>
</feature>
<dbReference type="SUPFAM" id="SSF56801">
    <property type="entry name" value="Acetyl-CoA synthetase-like"/>
    <property type="match status" value="1"/>
</dbReference>
<evidence type="ECO:0000259" key="3">
    <source>
        <dbReference type="Pfam" id="PF00501"/>
    </source>
</evidence>
<feature type="domain" description="AMP-binding enzyme C-terminal" evidence="4">
    <location>
        <begin position="463"/>
        <end position="542"/>
    </location>
</feature>
<dbReference type="PROSITE" id="PS00455">
    <property type="entry name" value="AMP_BINDING"/>
    <property type="match status" value="1"/>
</dbReference>
<protein>
    <recommendedName>
        <fullName evidence="7">Acetyl-CoA synthetase-like protein</fullName>
    </recommendedName>
</protein>
<evidence type="ECO:0000259" key="4">
    <source>
        <dbReference type="Pfam" id="PF13193"/>
    </source>
</evidence>
<gene>
    <name evidence="5" type="ORF">LTR24_008605</name>
</gene>
<dbReference type="Gene3D" id="3.30.300.30">
    <property type="match status" value="1"/>
</dbReference>
<dbReference type="InterPro" id="IPR020845">
    <property type="entry name" value="AMP-binding_CS"/>
</dbReference>
<dbReference type="InterPro" id="IPR042099">
    <property type="entry name" value="ANL_N_sf"/>
</dbReference>
<keyword evidence="2" id="KW-1133">Transmembrane helix</keyword>
<dbReference type="PANTHER" id="PTHR43201:SF8">
    <property type="entry name" value="ACYL-COA SYNTHETASE FAMILY MEMBER 3"/>
    <property type="match status" value="1"/>
</dbReference>
<keyword evidence="6" id="KW-1185">Reference proteome</keyword>
<evidence type="ECO:0000256" key="1">
    <source>
        <dbReference type="ARBA" id="ARBA00006432"/>
    </source>
</evidence>